<dbReference type="InterPro" id="IPR027417">
    <property type="entry name" value="P-loop_NTPase"/>
</dbReference>
<dbReference type="EMBL" id="VTPC01007910">
    <property type="protein sequence ID" value="KAF2893532.1"/>
    <property type="molecule type" value="Genomic_DNA"/>
</dbReference>
<dbReference type="SUPFAM" id="SSF48403">
    <property type="entry name" value="Ankyrin repeat"/>
    <property type="match status" value="1"/>
</dbReference>
<dbReference type="Proteomes" id="UP000801492">
    <property type="component" value="Unassembled WGS sequence"/>
</dbReference>
<dbReference type="Gene3D" id="3.40.50.1820">
    <property type="entry name" value="alpha/beta hydrolase"/>
    <property type="match status" value="1"/>
</dbReference>
<keyword evidence="1" id="KW-0040">ANK repeat</keyword>
<dbReference type="SUPFAM" id="SSF52540">
    <property type="entry name" value="P-loop containing nucleoside triphosphate hydrolases"/>
    <property type="match status" value="1"/>
</dbReference>
<dbReference type="PROSITE" id="PS50297">
    <property type="entry name" value="ANK_REP_REGION"/>
    <property type="match status" value="3"/>
</dbReference>
<dbReference type="InterPro" id="IPR052457">
    <property type="entry name" value="Ankyrin-DD_containing_protein"/>
</dbReference>
<comment type="caution">
    <text evidence="3">The sequence shown here is derived from an EMBL/GenBank/DDBJ whole genome shotgun (WGS) entry which is preliminary data.</text>
</comment>
<dbReference type="PROSITE" id="PS50088">
    <property type="entry name" value="ANK_REPEAT"/>
    <property type="match status" value="3"/>
</dbReference>
<organism evidence="3 4">
    <name type="scientific">Ignelater luminosus</name>
    <name type="common">Cucubano</name>
    <name type="synonym">Pyrophorus luminosus</name>
    <dbReference type="NCBI Taxonomy" id="2038154"/>
    <lineage>
        <taxon>Eukaryota</taxon>
        <taxon>Metazoa</taxon>
        <taxon>Ecdysozoa</taxon>
        <taxon>Arthropoda</taxon>
        <taxon>Hexapoda</taxon>
        <taxon>Insecta</taxon>
        <taxon>Pterygota</taxon>
        <taxon>Neoptera</taxon>
        <taxon>Endopterygota</taxon>
        <taxon>Coleoptera</taxon>
        <taxon>Polyphaga</taxon>
        <taxon>Elateriformia</taxon>
        <taxon>Elateroidea</taxon>
        <taxon>Elateridae</taxon>
        <taxon>Agrypninae</taxon>
        <taxon>Pyrophorini</taxon>
        <taxon>Ignelater</taxon>
    </lineage>
</organism>
<name>A0A8K0G9D5_IGNLU</name>
<dbReference type="OrthoDB" id="6693298at2759"/>
<gene>
    <name evidence="3" type="ORF">ILUMI_12643</name>
</gene>
<dbReference type="Pfam" id="PF00023">
    <property type="entry name" value="Ank"/>
    <property type="match status" value="1"/>
</dbReference>
<dbReference type="Pfam" id="PF12796">
    <property type="entry name" value="Ank_2"/>
    <property type="match status" value="2"/>
</dbReference>
<reference evidence="3" key="1">
    <citation type="submission" date="2019-08" db="EMBL/GenBank/DDBJ databases">
        <title>The genome of the North American firefly Photinus pyralis.</title>
        <authorList>
            <consortium name="Photinus pyralis genome working group"/>
            <person name="Fallon T.R."/>
            <person name="Sander Lower S.E."/>
            <person name="Weng J.-K."/>
        </authorList>
    </citation>
    <scope>NUCLEOTIDE SEQUENCE</scope>
    <source>
        <strain evidence="3">TRF0915ILg1</strain>
        <tissue evidence="3">Whole body</tissue>
    </source>
</reference>
<dbReference type="InterPro" id="IPR029058">
    <property type="entry name" value="AB_hydrolase_fold"/>
</dbReference>
<evidence type="ECO:0000259" key="2">
    <source>
        <dbReference type="Pfam" id="PF05729"/>
    </source>
</evidence>
<dbReference type="SMART" id="SM00248">
    <property type="entry name" value="ANK"/>
    <property type="match status" value="8"/>
</dbReference>
<sequence>MANEEPICFEIDHKLILSNPDFDKELDSSQYDPNKAKITPFPNDYTLAVFADLAYKSHFYSPPDDWKLLTTATNKASNNGYFGVAFWNPTLCHVTVAHRGTEVSTIGALIADVQLSLNAYSTRQSQSAATFLHLVSEQIKKKNETSDVKFQLSITGHSLGAWLAQISTFTVKYFKVEDNKFVEDKDYLKNIHVHTVVFESPGCKEALSKLSRKFVPRYVNRKFGNFNNLDMTVYLSKLNPINSINHHVGTIYMVKSKTHAIKEIIGLFDYKTRKIERKIVLDFKSGMWASGKLVLKYLLPSSWTKQRVMLETADDTEYSLNVFTEDELDFINDWNYIQERDSINVKNYKKDKGIPKFTVKDEYNMIKAQNFQDLITTIACVKYLRPTKETILNLLESDVHDQVHLELFKLEAKHFQKHVLKFQRYYFKDDRYGLKKHLETDGSNILHILIDKASTLHYELETSIVNNVLMNCERNDSSLFDDYFMMEDHCFAIVNWNLLYKAKQFLSKIIGRTKDKINLLIIECFEVYDRDQSVILKSLVESGAKVILLSAEKFYWLHGKNIKKVDGFGSNIKFQDLIEESQQEFRRQLNLSLYGKTMSLNDILEETQFQTEEVYEYLNKTVFALLEFMVTPLIGPVIMDCPYNNMLQNVVFLDLYHEIDIEVLLSRSYDERSLFIIEDKEKNDLLSGVNIPNIKVQPTVKFEDECMQNFDKIIYLLKTKKGKLCLIKIFNKNFYVSRNIVHNHTVNQQLIFNSSNSDLDFYFFCGDESKYKMLYSQLDKKRKNHYNFRDSIEEGKRKIQNLENQETGHLFRINEDKIEWLYSRGSLNLLRKHMRPNTIPQKETEIINHYQQIIIISGEPGMGKSSTVGHLFLSLQQTHWLFAVPLRNSRFDDIDNNIDFDLIAKFILRSCNMSSIECLQYLLSYCLKHKTKLNICLMFDGFDEIPTYKERDKFVELINFLKENSSVKILITTRKFACKALENGLSVLASHYEIIDYDTKILDFFSEFQYSQWQLFKQNIDIGDINTFIRRKLDAAPTIFGETITNFIGIPMQMRMLAEVITLLEPYEILDITLANILNLYQKYTEMHYSVYFRRSGISTGTTINEWLKECIFIKLSKLAIIKLFNLDINYIKQIDIDELNRVGLIQSDYEYNCINFEFLHDSVRDFFIAQLLKLWLECQFVAIHHNWNLEVFIVSNFLTDGKYREARFFLNCYLKNLEITENRLNVCRDKLLELLEDNPNLLLNNESQESVFHICVNEDLCYLLKYFLFQVIDNMSKKELLSKRNSELQTPLFLAIRKAEANSNDTESVLLILLEELDKWNNSDMKTILVSTLFTYDVTSTDINKLKRYSNRYTDIIKTVNQIEQNIIYITLFLDACKENDFKKVNEILENFKNDKITRDYLLLTTNNRKETCLHLTTNKDIAEKLLKLGCDMNMQDNHGMTPLTRAIKNKQTDIAIKLINKGASNIPDYFGFTGALHAAKYGNLEVLKLLNSRNVPNVNVDERNVFGVTPLMIATKYKNVEIVKYLLDNEADLFTTDKHGNTPLHYAVIGNCIELVKLFRERGADLNDLNYDGLTPLLYSIKRNQKEMINCLLQNGADVNVKSARNVYPLKLLIQANQNALIKKVLKEEHIKFKGGKAIIRPAARTDILTPEEMDYINSI</sequence>
<evidence type="ECO:0000256" key="1">
    <source>
        <dbReference type="PROSITE-ProRule" id="PRU00023"/>
    </source>
</evidence>
<feature type="domain" description="NACHT" evidence="2">
    <location>
        <begin position="853"/>
        <end position="986"/>
    </location>
</feature>
<proteinExistence type="predicted"/>
<protein>
    <recommendedName>
        <fullName evidence="2">NACHT domain-containing protein</fullName>
    </recommendedName>
</protein>
<dbReference type="InterPro" id="IPR007111">
    <property type="entry name" value="NACHT_NTPase"/>
</dbReference>
<dbReference type="Gene3D" id="3.40.50.300">
    <property type="entry name" value="P-loop containing nucleotide triphosphate hydrolases"/>
    <property type="match status" value="1"/>
</dbReference>
<dbReference type="Gene3D" id="1.25.40.20">
    <property type="entry name" value="Ankyrin repeat-containing domain"/>
    <property type="match status" value="1"/>
</dbReference>
<evidence type="ECO:0000313" key="4">
    <source>
        <dbReference type="Proteomes" id="UP000801492"/>
    </source>
</evidence>
<dbReference type="PRINTS" id="PR01415">
    <property type="entry name" value="ANKYRIN"/>
</dbReference>
<dbReference type="SUPFAM" id="SSF53474">
    <property type="entry name" value="alpha/beta-Hydrolases"/>
    <property type="match status" value="1"/>
</dbReference>
<keyword evidence="4" id="KW-1185">Reference proteome</keyword>
<evidence type="ECO:0000313" key="3">
    <source>
        <dbReference type="EMBL" id="KAF2893532.1"/>
    </source>
</evidence>
<feature type="repeat" description="ANK" evidence="1">
    <location>
        <begin position="1574"/>
        <end position="1606"/>
    </location>
</feature>
<accession>A0A8K0G9D5</accession>
<dbReference type="InterPro" id="IPR002110">
    <property type="entry name" value="Ankyrin_rpt"/>
</dbReference>
<feature type="repeat" description="ANK" evidence="1">
    <location>
        <begin position="1541"/>
        <end position="1573"/>
    </location>
</feature>
<dbReference type="PANTHER" id="PTHR24125:SF5">
    <property type="entry name" value="ANKYRIN REPEAT PROTEIN"/>
    <property type="match status" value="1"/>
</dbReference>
<dbReference type="InterPro" id="IPR036770">
    <property type="entry name" value="Ankyrin_rpt-contain_sf"/>
</dbReference>
<dbReference type="Pfam" id="PF05729">
    <property type="entry name" value="NACHT"/>
    <property type="match status" value="1"/>
</dbReference>
<dbReference type="PANTHER" id="PTHR24125">
    <property type="entry name" value="ANKYRIN REPEAT AND DEATH DOMAIN-CONTAINING PROTEIN"/>
    <property type="match status" value="1"/>
</dbReference>
<feature type="repeat" description="ANK" evidence="1">
    <location>
        <begin position="1508"/>
        <end position="1540"/>
    </location>
</feature>